<dbReference type="Pfam" id="PF12697">
    <property type="entry name" value="Abhydrolase_6"/>
    <property type="match status" value="1"/>
</dbReference>
<dbReference type="PANTHER" id="PTHR45763">
    <property type="entry name" value="HYDROLASE, ALPHA/BETA FOLD FAMILY PROTEIN, EXPRESSED-RELATED"/>
    <property type="match status" value="1"/>
</dbReference>
<organism evidence="2 3">
    <name type="scientific">Colletotrichum godetiae</name>
    <dbReference type="NCBI Taxonomy" id="1209918"/>
    <lineage>
        <taxon>Eukaryota</taxon>
        <taxon>Fungi</taxon>
        <taxon>Dikarya</taxon>
        <taxon>Ascomycota</taxon>
        <taxon>Pezizomycotina</taxon>
        <taxon>Sordariomycetes</taxon>
        <taxon>Hypocreomycetidae</taxon>
        <taxon>Glomerellales</taxon>
        <taxon>Glomerellaceae</taxon>
        <taxon>Colletotrichum</taxon>
        <taxon>Colletotrichum acutatum species complex</taxon>
    </lineage>
</organism>
<evidence type="ECO:0000259" key="1">
    <source>
        <dbReference type="Pfam" id="PF12697"/>
    </source>
</evidence>
<gene>
    <name evidence="2" type="ORF">BDP55DRAFT_673558</name>
</gene>
<dbReference type="AlphaFoldDB" id="A0AAJ0AFM0"/>
<dbReference type="InterPro" id="IPR000073">
    <property type="entry name" value="AB_hydrolase_1"/>
</dbReference>
<protein>
    <submittedName>
        <fullName evidence="2">Alpha/Beta hydrolase protein</fullName>
    </submittedName>
</protein>
<dbReference type="RefSeq" id="XP_060426332.1">
    <property type="nucleotide sequence ID" value="XM_060575603.1"/>
</dbReference>
<reference evidence="2" key="1">
    <citation type="submission" date="2021-06" db="EMBL/GenBank/DDBJ databases">
        <title>Comparative genomics, transcriptomics and evolutionary studies reveal genomic signatures of adaptation to plant cell wall in hemibiotrophic fungi.</title>
        <authorList>
            <consortium name="DOE Joint Genome Institute"/>
            <person name="Baroncelli R."/>
            <person name="Diaz J.F."/>
            <person name="Benocci T."/>
            <person name="Peng M."/>
            <person name="Battaglia E."/>
            <person name="Haridas S."/>
            <person name="Andreopoulos W."/>
            <person name="Labutti K."/>
            <person name="Pangilinan J."/>
            <person name="Floch G.L."/>
            <person name="Makela M.R."/>
            <person name="Henrissat B."/>
            <person name="Grigoriev I.V."/>
            <person name="Crouch J.A."/>
            <person name="De Vries R.P."/>
            <person name="Sukno S.A."/>
            <person name="Thon M.R."/>
        </authorList>
    </citation>
    <scope>NUCLEOTIDE SEQUENCE</scope>
    <source>
        <strain evidence="2">CBS 193.32</strain>
    </source>
</reference>
<evidence type="ECO:0000313" key="2">
    <source>
        <dbReference type="EMBL" id="KAK1672329.1"/>
    </source>
</evidence>
<dbReference type="InterPro" id="IPR029058">
    <property type="entry name" value="AB_hydrolase_fold"/>
</dbReference>
<keyword evidence="3" id="KW-1185">Reference proteome</keyword>
<dbReference type="Gene3D" id="3.40.50.1820">
    <property type="entry name" value="alpha/beta hydrolase"/>
    <property type="match status" value="1"/>
</dbReference>
<dbReference type="SUPFAM" id="SSF53474">
    <property type="entry name" value="alpha/beta-Hydrolases"/>
    <property type="match status" value="1"/>
</dbReference>
<accession>A0AAJ0AFM0</accession>
<evidence type="ECO:0000313" key="3">
    <source>
        <dbReference type="Proteomes" id="UP001224890"/>
    </source>
</evidence>
<dbReference type="Proteomes" id="UP001224890">
    <property type="component" value="Unassembled WGS sequence"/>
</dbReference>
<dbReference type="PANTHER" id="PTHR45763:SF46">
    <property type="entry name" value="AB HYDROLASE-1 DOMAIN-CONTAINING PROTEIN"/>
    <property type="match status" value="1"/>
</dbReference>
<proteinExistence type="predicted"/>
<dbReference type="GO" id="GO:0016787">
    <property type="term" value="F:hydrolase activity"/>
    <property type="evidence" value="ECO:0007669"/>
    <property type="project" value="UniProtKB-KW"/>
</dbReference>
<feature type="domain" description="AB hydrolase-1" evidence="1">
    <location>
        <begin position="34"/>
        <end position="296"/>
    </location>
</feature>
<comment type="caution">
    <text evidence="2">The sequence shown here is derived from an EMBL/GenBank/DDBJ whole genome shotgun (WGS) entry which is preliminary data.</text>
</comment>
<dbReference type="GeneID" id="85460129"/>
<keyword evidence="2" id="KW-0378">Hydrolase</keyword>
<dbReference type="EMBL" id="JAHMHR010000039">
    <property type="protein sequence ID" value="KAK1672329.1"/>
    <property type="molecule type" value="Genomic_DNA"/>
</dbReference>
<name>A0AAJ0AFM0_9PEZI</name>
<sequence length="305" mass="33396">MPKDQSLLLPDGRTLSYTTFGITPQPNQPAIFHFHGLPGSHHEGQPVQEEAIKRNICVVAVTRPGYGGSTFQPDRTILSFPQDVLHLADHLKVQRFAVLGISGGAPYVLACIHSIPAPRLAGAAIVSGMFPSELGLGGMMLINRLLFNIAPWSPGLIEAIADWQVGNLARDSEHPERLAQSTADVFKSRPVEDQEALYADDGRILRVLEQSTREAFRVSSRGFAWEAKLFGSSWGFDLKDLVVQEGELVIWHAGKDVNVPLRMAEEAATIIQGADLRVMREEAHISLIARRMREVVGTLAGILEA</sequence>